<name>A0A090WM30_NONUL</name>
<protein>
    <submittedName>
        <fullName evidence="2">Gll1812 protein</fullName>
    </submittedName>
</protein>
<comment type="caution">
    <text evidence="2">The sequence shown here is derived from an EMBL/GenBank/DDBJ whole genome shotgun (WGS) entry which is preliminary data.</text>
</comment>
<dbReference type="AlphaFoldDB" id="A0A090WM30"/>
<reference evidence="2 3" key="1">
    <citation type="journal article" date="2014" name="Genome Announc.">
        <title>Draft Genome Sequences of Marine Flavobacterium Nonlabens Strains NR17, NR24, NR27, NR32, NR33, and Ara13.</title>
        <authorList>
            <person name="Nakanishi M."/>
            <person name="Meirelles P."/>
            <person name="Suzuki R."/>
            <person name="Takatani N."/>
            <person name="Mino S."/>
            <person name="Suda W."/>
            <person name="Oshima K."/>
            <person name="Hattori M."/>
            <person name="Ohkuma M."/>
            <person name="Hosokawa M."/>
            <person name="Miyashita K."/>
            <person name="Thompson F.L."/>
            <person name="Niwa A."/>
            <person name="Sawabe T."/>
            <person name="Sawabe T."/>
        </authorList>
    </citation>
    <scope>NUCLEOTIDE SEQUENCE [LARGE SCALE GENOMIC DNA]</scope>
    <source>
        <strain evidence="3">JCM19275</strain>
    </source>
</reference>
<dbReference type="Proteomes" id="UP000029647">
    <property type="component" value="Unassembled WGS sequence"/>
</dbReference>
<evidence type="ECO:0000256" key="1">
    <source>
        <dbReference type="SAM" id="Phobius"/>
    </source>
</evidence>
<feature type="transmembrane region" description="Helical" evidence="1">
    <location>
        <begin position="358"/>
        <end position="381"/>
    </location>
</feature>
<feature type="transmembrane region" description="Helical" evidence="1">
    <location>
        <begin position="94"/>
        <end position="112"/>
    </location>
</feature>
<organism evidence="2 3">
    <name type="scientific">Nonlabens ulvanivorans</name>
    <name type="common">Persicivirga ulvanivorans</name>
    <dbReference type="NCBI Taxonomy" id="906888"/>
    <lineage>
        <taxon>Bacteria</taxon>
        <taxon>Pseudomonadati</taxon>
        <taxon>Bacteroidota</taxon>
        <taxon>Flavobacteriia</taxon>
        <taxon>Flavobacteriales</taxon>
        <taxon>Flavobacteriaceae</taxon>
        <taxon>Nonlabens</taxon>
    </lineage>
</organism>
<gene>
    <name evidence="2" type="ORF">JCM19275_1206</name>
</gene>
<evidence type="ECO:0000313" key="3">
    <source>
        <dbReference type="Proteomes" id="UP000029647"/>
    </source>
</evidence>
<sequence>MKPTVRSLAKFRGQQCLNCDTPLDIVDKYCHQCGQLNTTKRLALKDFFTEFFANFIAYDSRVWRTITHILIKPGYVTEQYCEGKRIQYANPFRFFLTVSIVFFLMLQVALQFSDNSNIKITPPQQANAGIFNVSLDSTITDRKDVINAMRKKQDSLGKDQNVFQKLAMEKTIDALEKDTLALSIGKEHLTQEEIDRSNFLKAYFEQVEDYGDYQRSHPNSSTENALKNLGHRIDSKNISRFKKAKKLNAYQTNPIEMINVILPKIPLFLFFFAPVMSLFFWLVYARGKWNYMEHMVFNFHLLTFVFLMLYLVIAEKSLTGTSFIAGLFMLIIGPLYLYKALRKFYKQGRFKTILKFLFINFVFFVLLSISSTLFMAGSIYLSV</sequence>
<accession>A0A090WM30</accession>
<dbReference type="InterPro" id="IPR022134">
    <property type="entry name" value="DUF3667"/>
</dbReference>
<evidence type="ECO:0000313" key="2">
    <source>
        <dbReference type="EMBL" id="GAL76464.1"/>
    </source>
</evidence>
<feature type="transmembrane region" description="Helical" evidence="1">
    <location>
        <begin position="319"/>
        <end position="338"/>
    </location>
</feature>
<dbReference type="EMBL" id="BBNT01000011">
    <property type="protein sequence ID" value="GAL76464.1"/>
    <property type="molecule type" value="Genomic_DNA"/>
</dbReference>
<keyword evidence="1" id="KW-0472">Membrane</keyword>
<feature type="transmembrane region" description="Helical" evidence="1">
    <location>
        <begin position="296"/>
        <end position="313"/>
    </location>
</feature>
<dbReference type="Pfam" id="PF12412">
    <property type="entry name" value="DUF3667"/>
    <property type="match status" value="1"/>
</dbReference>
<keyword evidence="1" id="KW-1133">Transmembrane helix</keyword>
<proteinExistence type="predicted"/>
<keyword evidence="1" id="KW-0812">Transmembrane</keyword>
<feature type="transmembrane region" description="Helical" evidence="1">
    <location>
        <begin position="265"/>
        <end position="284"/>
    </location>
</feature>